<dbReference type="STRING" id="330214.NIDE3145"/>
<dbReference type="EMBL" id="FP929003">
    <property type="protein sequence ID" value="CBK42839.1"/>
    <property type="molecule type" value="Genomic_DNA"/>
</dbReference>
<accession>D8PHV2</accession>
<dbReference type="KEGG" id="nde:NIDE3145"/>
<organism evidence="1 2">
    <name type="scientific">Nitrospira defluvii</name>
    <dbReference type="NCBI Taxonomy" id="330214"/>
    <lineage>
        <taxon>Bacteria</taxon>
        <taxon>Pseudomonadati</taxon>
        <taxon>Nitrospirota</taxon>
        <taxon>Nitrospiria</taxon>
        <taxon>Nitrospirales</taxon>
        <taxon>Nitrospiraceae</taxon>
        <taxon>Nitrospira</taxon>
    </lineage>
</organism>
<reference evidence="1 2" key="1">
    <citation type="journal article" date="2010" name="Proc. Natl. Acad. Sci. U.S.A.">
        <title>A Nitrospira metagenome illuminates the physiology and evolution of globally important nitrite-oxidizing bacteria.</title>
        <authorList>
            <person name="Lucker S."/>
            <person name="Wagner M."/>
            <person name="Maixner F."/>
            <person name="Pelletier E."/>
            <person name="Koch H."/>
            <person name="Vacherie B."/>
            <person name="Rattei T."/>
            <person name="Sinninghe Damste J."/>
            <person name="Spieck E."/>
            <person name="Le Paslier D."/>
            <person name="Daims H."/>
        </authorList>
    </citation>
    <scope>NUCLEOTIDE SEQUENCE [LARGE SCALE GENOMIC DNA]</scope>
</reference>
<evidence type="ECO:0000313" key="2">
    <source>
        <dbReference type="Proteomes" id="UP000001660"/>
    </source>
</evidence>
<sequence length="65" mass="7682">MYVLAFIFVHDSRCFENELWIVALFFLTIHMALDLCTEDFGFCGNYRGSDLKNRTGRGRRNSQER</sequence>
<dbReference type="Proteomes" id="UP000001660">
    <property type="component" value="Chromosome"/>
</dbReference>
<evidence type="ECO:0000313" key="1">
    <source>
        <dbReference type="EMBL" id="CBK42839.1"/>
    </source>
</evidence>
<gene>
    <name evidence="1" type="ORF">NIDE3145</name>
</gene>
<dbReference type="AlphaFoldDB" id="D8PHV2"/>
<protein>
    <submittedName>
        <fullName evidence="1">Uncharacterized protein</fullName>
    </submittedName>
</protein>
<keyword evidence="2" id="KW-1185">Reference proteome</keyword>
<dbReference type="HOGENOM" id="CLU_2841643_0_0_0"/>
<name>D8PHV2_9BACT</name>
<proteinExistence type="predicted"/>